<dbReference type="Pfam" id="PF00563">
    <property type="entry name" value="EAL"/>
    <property type="match status" value="1"/>
</dbReference>
<dbReference type="InterPro" id="IPR050706">
    <property type="entry name" value="Cyclic-di-GMP_PDE-like"/>
</dbReference>
<accession>A0A316GH76</accession>
<proteinExistence type="predicted"/>
<evidence type="ECO:0000313" key="2">
    <source>
        <dbReference type="EMBL" id="PWK60196.1"/>
    </source>
</evidence>
<dbReference type="InterPro" id="IPR001633">
    <property type="entry name" value="EAL_dom"/>
</dbReference>
<dbReference type="CDD" id="cd01948">
    <property type="entry name" value="EAL"/>
    <property type="match status" value="1"/>
</dbReference>
<dbReference type="InterPro" id="IPR035919">
    <property type="entry name" value="EAL_sf"/>
</dbReference>
<dbReference type="RefSeq" id="WP_425450640.1">
    <property type="nucleotide sequence ID" value="NZ_QGGW01000005.1"/>
</dbReference>
<dbReference type="AlphaFoldDB" id="A0A316GH76"/>
<name>A0A316GH76_9RHOB</name>
<dbReference type="Proteomes" id="UP000245708">
    <property type="component" value="Unassembled WGS sequence"/>
</dbReference>
<sequence length="277" mass="30681">MGHMRGKLVDAGLGSPLDVAITQRDRGTLAMVRQALERGDAALAYQPVMRADGAGVAFYEGLIRVLDDTGRVIPARDFIGVVEDQDLGRQIDCVALKLGLSALRAHPTLRLSINMSARSVGYPDWMQVLRRAIRQWPEIVHRLILEITETSAMQMPEIVKIFMEDLQDKGIVFALDDFGAGQTAFRHLRHFCFDIVKIDGAFARNVSADADNQVLYEALISLARHFDMLVVAEAVETEEEARWLTAAGVDCLQGYHYGAPTFRPPWAPEGKRAALPP</sequence>
<dbReference type="PANTHER" id="PTHR33121:SF79">
    <property type="entry name" value="CYCLIC DI-GMP PHOSPHODIESTERASE PDED-RELATED"/>
    <property type="match status" value="1"/>
</dbReference>
<dbReference type="PANTHER" id="PTHR33121">
    <property type="entry name" value="CYCLIC DI-GMP PHOSPHODIESTERASE PDEF"/>
    <property type="match status" value="1"/>
</dbReference>
<dbReference type="GO" id="GO:0071111">
    <property type="term" value="F:cyclic-guanylate-specific phosphodiesterase activity"/>
    <property type="evidence" value="ECO:0007669"/>
    <property type="project" value="InterPro"/>
</dbReference>
<protein>
    <submittedName>
        <fullName evidence="2">EAL domain-containing protein (Putative c-di-GMP-specific phosphodiesterase class I)</fullName>
    </submittedName>
</protein>
<feature type="domain" description="EAL" evidence="1">
    <location>
        <begin position="25"/>
        <end position="274"/>
    </location>
</feature>
<gene>
    <name evidence="2" type="ORF">C7455_105180</name>
</gene>
<evidence type="ECO:0000259" key="1">
    <source>
        <dbReference type="PROSITE" id="PS50883"/>
    </source>
</evidence>
<dbReference type="SUPFAM" id="SSF141868">
    <property type="entry name" value="EAL domain-like"/>
    <property type="match status" value="1"/>
</dbReference>
<dbReference type="EMBL" id="QGGW01000005">
    <property type="protein sequence ID" value="PWK60196.1"/>
    <property type="molecule type" value="Genomic_DNA"/>
</dbReference>
<dbReference type="PROSITE" id="PS50883">
    <property type="entry name" value="EAL"/>
    <property type="match status" value="1"/>
</dbReference>
<keyword evidence="3" id="KW-1185">Reference proteome</keyword>
<comment type="caution">
    <text evidence="2">The sequence shown here is derived from an EMBL/GenBank/DDBJ whole genome shotgun (WGS) entry which is preliminary data.</text>
</comment>
<reference evidence="2 3" key="1">
    <citation type="submission" date="2018-05" db="EMBL/GenBank/DDBJ databases">
        <title>Genomic Encyclopedia of Type Strains, Phase IV (KMG-IV): sequencing the most valuable type-strain genomes for metagenomic binning, comparative biology and taxonomic classification.</title>
        <authorList>
            <person name="Goeker M."/>
        </authorList>
    </citation>
    <scope>NUCLEOTIDE SEQUENCE [LARGE SCALE GENOMIC DNA]</scope>
    <source>
        <strain evidence="2 3">DSM 16097</strain>
    </source>
</reference>
<dbReference type="Gene3D" id="3.20.20.450">
    <property type="entry name" value="EAL domain"/>
    <property type="match status" value="1"/>
</dbReference>
<organism evidence="2 3">
    <name type="scientific">Roseicyclus mahoneyensis</name>
    <dbReference type="NCBI Taxonomy" id="164332"/>
    <lineage>
        <taxon>Bacteria</taxon>
        <taxon>Pseudomonadati</taxon>
        <taxon>Pseudomonadota</taxon>
        <taxon>Alphaproteobacteria</taxon>
        <taxon>Rhodobacterales</taxon>
        <taxon>Roseobacteraceae</taxon>
        <taxon>Roseicyclus</taxon>
    </lineage>
</organism>
<dbReference type="SMART" id="SM00052">
    <property type="entry name" value="EAL"/>
    <property type="match status" value="1"/>
</dbReference>
<evidence type="ECO:0000313" key="3">
    <source>
        <dbReference type="Proteomes" id="UP000245708"/>
    </source>
</evidence>